<dbReference type="AlphaFoldDB" id="A0AA92T1C6"/>
<dbReference type="Proteomes" id="UP000261245">
    <property type="component" value="Unassembled WGS sequence"/>
</dbReference>
<dbReference type="EMBL" id="QSUC01000069">
    <property type="protein sequence ID" value="RGN03102.1"/>
    <property type="molecule type" value="Genomic_DNA"/>
</dbReference>
<proteinExistence type="predicted"/>
<evidence type="ECO:0000313" key="2">
    <source>
        <dbReference type="Proteomes" id="UP000261245"/>
    </source>
</evidence>
<evidence type="ECO:0000313" key="1">
    <source>
        <dbReference type="EMBL" id="RGN03102.1"/>
    </source>
</evidence>
<gene>
    <name evidence="1" type="ORF">DXB80_14340</name>
</gene>
<reference evidence="1 2" key="1">
    <citation type="submission" date="2018-08" db="EMBL/GenBank/DDBJ databases">
        <title>A genome reference for cultivated species of the human gut microbiota.</title>
        <authorList>
            <person name="Zou Y."/>
            <person name="Xue W."/>
            <person name="Luo G."/>
        </authorList>
    </citation>
    <scope>NUCLEOTIDE SEQUENCE [LARGE SCALE GENOMIC DNA]</scope>
    <source>
        <strain evidence="1 2">OM06-11</strain>
    </source>
</reference>
<comment type="caution">
    <text evidence="1">The sequence shown here is derived from an EMBL/GenBank/DDBJ whole genome shotgun (WGS) entry which is preliminary data.</text>
</comment>
<sequence length="114" mass="12994">MKCFFIIIGVLVILFVVKMVFSFIHETRQLNQSIREEGGMRCVCSTLVDGLLAYRGARVVKEDSNSISIDGQFYDPYSNTPCGFWRVGIFRSWDWISIKYTAHAGLMDSKDLAI</sequence>
<accession>A0AA92T1C6</accession>
<dbReference type="RefSeq" id="WP_117729684.1">
    <property type="nucleotide sequence ID" value="NZ_QRSU01000080.1"/>
</dbReference>
<name>A0AA92T1C6_9BACT</name>
<protein>
    <submittedName>
        <fullName evidence="1">Uncharacterized protein</fullName>
    </submittedName>
</protein>
<organism evidence="1 2">
    <name type="scientific">Segatella copri</name>
    <dbReference type="NCBI Taxonomy" id="165179"/>
    <lineage>
        <taxon>Bacteria</taxon>
        <taxon>Pseudomonadati</taxon>
        <taxon>Bacteroidota</taxon>
        <taxon>Bacteroidia</taxon>
        <taxon>Bacteroidales</taxon>
        <taxon>Prevotellaceae</taxon>
        <taxon>Segatella</taxon>
    </lineage>
</organism>